<name>A0ABT9Z959_9BACI</name>
<feature type="domain" description="YpoC-like" evidence="1">
    <location>
        <begin position="56"/>
        <end position="166"/>
    </location>
</feature>
<accession>A0ABT9Z959</accession>
<gene>
    <name evidence="2" type="ORF">J2S19_000041</name>
</gene>
<dbReference type="InterPro" id="IPR048427">
    <property type="entry name" value="YpoC"/>
</dbReference>
<dbReference type="Proteomes" id="UP001234495">
    <property type="component" value="Unassembled WGS sequence"/>
</dbReference>
<keyword evidence="3" id="KW-1185">Reference proteome</keyword>
<dbReference type="EMBL" id="JAUSUD010000001">
    <property type="protein sequence ID" value="MDQ0228791.1"/>
    <property type="molecule type" value="Genomic_DNA"/>
</dbReference>
<evidence type="ECO:0000313" key="2">
    <source>
        <dbReference type="EMBL" id="MDQ0228791.1"/>
    </source>
</evidence>
<proteinExistence type="predicted"/>
<evidence type="ECO:0000313" key="3">
    <source>
        <dbReference type="Proteomes" id="UP001234495"/>
    </source>
</evidence>
<organism evidence="2 3">
    <name type="scientific">Metabacillus malikii</name>
    <dbReference type="NCBI Taxonomy" id="1504265"/>
    <lineage>
        <taxon>Bacteria</taxon>
        <taxon>Bacillati</taxon>
        <taxon>Bacillota</taxon>
        <taxon>Bacilli</taxon>
        <taxon>Bacillales</taxon>
        <taxon>Bacillaceae</taxon>
        <taxon>Metabacillus</taxon>
    </lineage>
</organism>
<dbReference type="RefSeq" id="WP_307335449.1">
    <property type="nucleotide sequence ID" value="NZ_JAUSUD010000001.1"/>
</dbReference>
<comment type="caution">
    <text evidence="2">The sequence shown here is derived from an EMBL/GenBank/DDBJ whole genome shotgun (WGS) entry which is preliminary data.</text>
</comment>
<protein>
    <recommendedName>
        <fullName evidence="1">YpoC-like domain-containing protein</fullName>
    </recommendedName>
</protein>
<reference evidence="2 3" key="1">
    <citation type="submission" date="2023-07" db="EMBL/GenBank/DDBJ databases">
        <title>Genomic Encyclopedia of Type Strains, Phase IV (KMG-IV): sequencing the most valuable type-strain genomes for metagenomic binning, comparative biology and taxonomic classification.</title>
        <authorList>
            <person name="Goeker M."/>
        </authorList>
    </citation>
    <scope>NUCLEOTIDE SEQUENCE [LARGE SCALE GENOMIC DNA]</scope>
    <source>
        <strain evidence="2 3">DSM 29005</strain>
    </source>
</reference>
<dbReference type="Pfam" id="PF21747">
    <property type="entry name" value="YpoC"/>
    <property type="match status" value="1"/>
</dbReference>
<sequence>MPNIPSTFLNKPFFTERNTFEKLPDSLPVKEIFKKEPLYYEFQGAPQYLPWNNTDETFPLIISLWKGNLQILKISYDTRQKNRDREELLIHSITLFVCGLFWANNKPVQTLKLDDMNISSLPIKPINCEERLGFVLNYYQKYHAFVQLQQLFSELEKVYFKHKAIKSLNERK</sequence>
<evidence type="ECO:0000259" key="1">
    <source>
        <dbReference type="Pfam" id="PF21747"/>
    </source>
</evidence>